<keyword evidence="1" id="KW-0808">Transferase</keyword>
<evidence type="ECO:0000313" key="5">
    <source>
        <dbReference type="RefSeq" id="XP_026728849.1"/>
    </source>
</evidence>
<dbReference type="InterPro" id="IPR027417">
    <property type="entry name" value="P-loop_NTPase"/>
</dbReference>
<protein>
    <submittedName>
        <fullName evidence="5">Adenylate kinase 8 isoform X1</fullName>
    </submittedName>
</protein>
<keyword evidence="3 5" id="KW-0418">Kinase</keyword>
<proteinExistence type="predicted"/>
<reference evidence="5" key="1">
    <citation type="submission" date="2025-08" db="UniProtKB">
        <authorList>
            <consortium name="RefSeq"/>
        </authorList>
    </citation>
    <scope>IDENTIFICATION</scope>
</reference>
<accession>A0A7E5VKP7</accession>
<organism evidence="4 5">
    <name type="scientific">Trichoplusia ni</name>
    <name type="common">Cabbage looper</name>
    <dbReference type="NCBI Taxonomy" id="7111"/>
    <lineage>
        <taxon>Eukaryota</taxon>
        <taxon>Metazoa</taxon>
        <taxon>Ecdysozoa</taxon>
        <taxon>Arthropoda</taxon>
        <taxon>Hexapoda</taxon>
        <taxon>Insecta</taxon>
        <taxon>Pterygota</taxon>
        <taxon>Neoptera</taxon>
        <taxon>Endopterygota</taxon>
        <taxon>Lepidoptera</taxon>
        <taxon>Glossata</taxon>
        <taxon>Ditrysia</taxon>
        <taxon>Noctuoidea</taxon>
        <taxon>Noctuidae</taxon>
        <taxon>Plusiinae</taxon>
        <taxon>Trichoplusia</taxon>
    </lineage>
</organism>
<dbReference type="GO" id="GO:0005524">
    <property type="term" value="F:ATP binding"/>
    <property type="evidence" value="ECO:0007669"/>
    <property type="project" value="InterPro"/>
</dbReference>
<dbReference type="AlphaFoldDB" id="A0A7E5VKP7"/>
<dbReference type="KEGG" id="tnl:113494619"/>
<keyword evidence="4" id="KW-1185">Reference proteome</keyword>
<dbReference type="CDD" id="cd22979">
    <property type="entry name" value="DD_AK8"/>
    <property type="match status" value="1"/>
</dbReference>
<evidence type="ECO:0000256" key="2">
    <source>
        <dbReference type="ARBA" id="ARBA00022741"/>
    </source>
</evidence>
<dbReference type="InterPro" id="IPR000850">
    <property type="entry name" value="Adenylat/UMP-CMP_kin"/>
</dbReference>
<dbReference type="PANTHER" id="PTHR23359">
    <property type="entry name" value="NUCLEOTIDE KINASE"/>
    <property type="match status" value="1"/>
</dbReference>
<name>A0A7E5VKP7_TRINI</name>
<keyword evidence="2" id="KW-0547">Nucleotide-binding</keyword>
<evidence type="ECO:0000313" key="4">
    <source>
        <dbReference type="Proteomes" id="UP000322000"/>
    </source>
</evidence>
<dbReference type="SUPFAM" id="SSF52540">
    <property type="entry name" value="P-loop containing nucleoside triphosphate hydrolases"/>
    <property type="match status" value="1"/>
</dbReference>
<evidence type="ECO:0000256" key="3">
    <source>
        <dbReference type="ARBA" id="ARBA00022777"/>
    </source>
</evidence>
<gene>
    <name evidence="5" type="primary">LOC113494619</name>
</gene>
<dbReference type="GeneID" id="113494619"/>
<dbReference type="RefSeq" id="XP_026728849.1">
    <property type="nucleotide sequence ID" value="XM_026873048.1"/>
</dbReference>
<dbReference type="GO" id="GO:0006139">
    <property type="term" value="P:nucleobase-containing compound metabolic process"/>
    <property type="evidence" value="ECO:0007669"/>
    <property type="project" value="InterPro"/>
</dbReference>
<sequence>MTETDSTNRPLQMPVDFLPYLERYRVYQMLKDMTRDLIVHLPKDHLKHMKVFLSKHMHATEAPRMLLLIAPDLTIDVKCLAKQMIKDFGCFVVTRRCVMDRYEKHDDYVPGCVSPQLMSEVTKSIVTKEPVPHAGWLMFDHPCTVREARCLQQDGVLPTVTIVLSNTPPVAPQTSSNLTPSRNFFQQDFEGLKFAYKATLKEVYIEPEDDADKISTKCFNAVRAFNSGAQGPKQGISVVGAPGVYRVLLLGPRGSGRRSQAHLLAKHFGLVYLHFDAVFNEAGAKDDELGQRIRSFGTSIQLRAEAVKRRLIKKDCIDHGWVLTGFPTCGSDFELLDNMPTPPNRIIFLNIDVGTCRQRSSRQGVDWCTGQTAPMGSGPRVVIHPNYDAERLEQEWDTYFTESLAELRAAAGITATEVDASEPFDKVQVKIQAAVIAAPPFDIECCSQLRNVRAD</sequence>
<dbReference type="Gene3D" id="3.40.50.300">
    <property type="entry name" value="P-loop containing nucleotide triphosphate hydrolases"/>
    <property type="match status" value="1"/>
</dbReference>
<dbReference type="Proteomes" id="UP000322000">
    <property type="component" value="Chromosome 5"/>
</dbReference>
<evidence type="ECO:0000256" key="1">
    <source>
        <dbReference type="ARBA" id="ARBA00022679"/>
    </source>
</evidence>
<dbReference type="OrthoDB" id="522106at2759"/>
<dbReference type="InParanoid" id="A0A7E5VKP7"/>
<dbReference type="GO" id="GO:0019205">
    <property type="term" value="F:nucleobase-containing compound kinase activity"/>
    <property type="evidence" value="ECO:0007669"/>
    <property type="project" value="InterPro"/>
</dbReference>